<evidence type="ECO:0000313" key="3">
    <source>
        <dbReference type="Proteomes" id="UP000007266"/>
    </source>
</evidence>
<name>D6WUE2_TRICA</name>
<keyword evidence="1" id="KW-1133">Transmembrane helix</keyword>
<accession>D6WUE2</accession>
<sequence length="131" mass="14977">MNSSSCTVLKIGSHVMNINVVHDYGETLLRFLLQLSVEIPILLCSVYIAIVFLNLTRFEYGCYYGEDKTFKLSRTYLKRVFNCLNFCLEALKEMKLLLQDFGQGIAMIIVTTHCCITVAYEIQIFKASVLN</sequence>
<evidence type="ECO:0000313" key="2">
    <source>
        <dbReference type="EMBL" id="EFA07245.1"/>
    </source>
</evidence>
<evidence type="ECO:0000256" key="1">
    <source>
        <dbReference type="SAM" id="Phobius"/>
    </source>
</evidence>
<gene>
    <name evidence="2" type="primary">GLEAN_13271</name>
    <name evidence="2" type="ORF">TcasGA2_TC013271</name>
</gene>
<proteinExistence type="predicted"/>
<dbReference type="EMBL" id="KQ971352">
    <property type="protein sequence ID" value="EFA07245.1"/>
    <property type="molecule type" value="Genomic_DNA"/>
</dbReference>
<dbReference type="InParanoid" id="D6WUE2"/>
<keyword evidence="3" id="KW-1185">Reference proteome</keyword>
<keyword evidence="1" id="KW-0472">Membrane</keyword>
<keyword evidence="1" id="KW-0812">Transmembrane</keyword>
<dbReference type="AlphaFoldDB" id="D6WUE2"/>
<dbReference type="Proteomes" id="UP000007266">
    <property type="component" value="Linkage group 7"/>
</dbReference>
<protein>
    <submittedName>
        <fullName evidence="2">Uncharacterized protein</fullName>
    </submittedName>
</protein>
<dbReference type="HOGENOM" id="CLU_1930247_0_0_1"/>
<feature type="transmembrane region" description="Helical" evidence="1">
    <location>
        <begin position="31"/>
        <end position="53"/>
    </location>
</feature>
<reference evidence="2 3" key="1">
    <citation type="journal article" date="2008" name="Nature">
        <title>The genome of the model beetle and pest Tribolium castaneum.</title>
        <authorList>
            <consortium name="Tribolium Genome Sequencing Consortium"/>
            <person name="Richards S."/>
            <person name="Gibbs R.A."/>
            <person name="Weinstock G.M."/>
            <person name="Brown S.J."/>
            <person name="Denell R."/>
            <person name="Beeman R.W."/>
            <person name="Gibbs R."/>
            <person name="Beeman R.W."/>
            <person name="Brown S.J."/>
            <person name="Bucher G."/>
            <person name="Friedrich M."/>
            <person name="Grimmelikhuijzen C.J."/>
            <person name="Klingler M."/>
            <person name="Lorenzen M."/>
            <person name="Richards S."/>
            <person name="Roth S."/>
            <person name="Schroder R."/>
            <person name="Tautz D."/>
            <person name="Zdobnov E.M."/>
            <person name="Muzny D."/>
            <person name="Gibbs R.A."/>
            <person name="Weinstock G.M."/>
            <person name="Attaway T."/>
            <person name="Bell S."/>
            <person name="Buhay C.J."/>
            <person name="Chandrabose M.N."/>
            <person name="Chavez D."/>
            <person name="Clerk-Blankenburg K.P."/>
            <person name="Cree A."/>
            <person name="Dao M."/>
            <person name="Davis C."/>
            <person name="Chacko J."/>
            <person name="Dinh H."/>
            <person name="Dugan-Rocha S."/>
            <person name="Fowler G."/>
            <person name="Garner T.T."/>
            <person name="Garnes J."/>
            <person name="Gnirke A."/>
            <person name="Hawes A."/>
            <person name="Hernandez J."/>
            <person name="Hines S."/>
            <person name="Holder M."/>
            <person name="Hume J."/>
            <person name="Jhangiani S.N."/>
            <person name="Joshi V."/>
            <person name="Khan Z.M."/>
            <person name="Jackson L."/>
            <person name="Kovar C."/>
            <person name="Kowis A."/>
            <person name="Lee S."/>
            <person name="Lewis L.R."/>
            <person name="Margolis J."/>
            <person name="Morgan M."/>
            <person name="Nazareth L.V."/>
            <person name="Nguyen N."/>
            <person name="Okwuonu G."/>
            <person name="Parker D."/>
            <person name="Richards S."/>
            <person name="Ruiz S.J."/>
            <person name="Santibanez J."/>
            <person name="Savard J."/>
            <person name="Scherer S.E."/>
            <person name="Schneider B."/>
            <person name="Sodergren E."/>
            <person name="Tautz D."/>
            <person name="Vattahil S."/>
            <person name="Villasana D."/>
            <person name="White C.S."/>
            <person name="Wright R."/>
            <person name="Park Y."/>
            <person name="Beeman R.W."/>
            <person name="Lord J."/>
            <person name="Oppert B."/>
            <person name="Lorenzen M."/>
            <person name="Brown S."/>
            <person name="Wang L."/>
            <person name="Savard J."/>
            <person name="Tautz D."/>
            <person name="Richards S."/>
            <person name="Weinstock G."/>
            <person name="Gibbs R.A."/>
            <person name="Liu Y."/>
            <person name="Worley K."/>
            <person name="Weinstock G."/>
            <person name="Elsik C.G."/>
            <person name="Reese J.T."/>
            <person name="Elhaik E."/>
            <person name="Landan G."/>
            <person name="Graur D."/>
            <person name="Arensburger P."/>
            <person name="Atkinson P."/>
            <person name="Beeman R.W."/>
            <person name="Beidler J."/>
            <person name="Brown S.J."/>
            <person name="Demuth J.P."/>
            <person name="Drury D.W."/>
            <person name="Du Y.Z."/>
            <person name="Fujiwara H."/>
            <person name="Lorenzen M."/>
            <person name="Maselli V."/>
            <person name="Osanai M."/>
            <person name="Park Y."/>
            <person name="Robertson H.M."/>
            <person name="Tu Z."/>
            <person name="Wang J.J."/>
            <person name="Wang S."/>
            <person name="Richards S."/>
            <person name="Song H."/>
            <person name="Zhang L."/>
            <person name="Sodergren E."/>
            <person name="Werner D."/>
            <person name="Stanke M."/>
            <person name="Morgenstern B."/>
            <person name="Solovyev V."/>
            <person name="Kosarev P."/>
            <person name="Brown G."/>
            <person name="Chen H.C."/>
            <person name="Ermolaeva O."/>
            <person name="Hlavina W."/>
            <person name="Kapustin Y."/>
            <person name="Kiryutin B."/>
            <person name="Kitts P."/>
            <person name="Maglott D."/>
            <person name="Pruitt K."/>
            <person name="Sapojnikov V."/>
            <person name="Souvorov A."/>
            <person name="Mackey A.J."/>
            <person name="Waterhouse R.M."/>
            <person name="Wyder S."/>
            <person name="Zdobnov E.M."/>
            <person name="Zdobnov E.M."/>
            <person name="Wyder S."/>
            <person name="Kriventseva E.V."/>
            <person name="Kadowaki T."/>
            <person name="Bork P."/>
            <person name="Aranda M."/>
            <person name="Bao R."/>
            <person name="Beermann A."/>
            <person name="Berns N."/>
            <person name="Bolognesi R."/>
            <person name="Bonneton F."/>
            <person name="Bopp D."/>
            <person name="Brown S.J."/>
            <person name="Bucher G."/>
            <person name="Butts T."/>
            <person name="Chaumot A."/>
            <person name="Denell R.E."/>
            <person name="Ferrier D.E."/>
            <person name="Friedrich M."/>
            <person name="Gordon C.M."/>
            <person name="Jindra M."/>
            <person name="Klingler M."/>
            <person name="Lan Q."/>
            <person name="Lattorff H.M."/>
            <person name="Laudet V."/>
            <person name="von Levetsow C."/>
            <person name="Liu Z."/>
            <person name="Lutz R."/>
            <person name="Lynch J.A."/>
            <person name="da Fonseca R.N."/>
            <person name="Posnien N."/>
            <person name="Reuter R."/>
            <person name="Roth S."/>
            <person name="Savard J."/>
            <person name="Schinko J.B."/>
            <person name="Schmitt C."/>
            <person name="Schoppmeier M."/>
            <person name="Schroder R."/>
            <person name="Shippy T.D."/>
            <person name="Simonnet F."/>
            <person name="Marques-Souza H."/>
            <person name="Tautz D."/>
            <person name="Tomoyasu Y."/>
            <person name="Trauner J."/>
            <person name="Van der Zee M."/>
            <person name="Vervoort M."/>
            <person name="Wittkopp N."/>
            <person name="Wimmer E.A."/>
            <person name="Yang X."/>
            <person name="Jones A.K."/>
            <person name="Sattelle D.B."/>
            <person name="Ebert P.R."/>
            <person name="Nelson D."/>
            <person name="Scott J.G."/>
            <person name="Beeman R.W."/>
            <person name="Muthukrishnan S."/>
            <person name="Kramer K.J."/>
            <person name="Arakane Y."/>
            <person name="Beeman R.W."/>
            <person name="Zhu Q."/>
            <person name="Hogenkamp D."/>
            <person name="Dixit R."/>
            <person name="Oppert B."/>
            <person name="Jiang H."/>
            <person name="Zou Z."/>
            <person name="Marshall J."/>
            <person name="Elpidina E."/>
            <person name="Vinokurov K."/>
            <person name="Oppert C."/>
            <person name="Zou Z."/>
            <person name="Evans J."/>
            <person name="Lu Z."/>
            <person name="Zhao P."/>
            <person name="Sumathipala N."/>
            <person name="Altincicek B."/>
            <person name="Vilcinskas A."/>
            <person name="Williams M."/>
            <person name="Hultmark D."/>
            <person name="Hetru C."/>
            <person name="Jiang H."/>
            <person name="Grimmelikhuijzen C.J."/>
            <person name="Hauser F."/>
            <person name="Cazzamali G."/>
            <person name="Williamson M."/>
            <person name="Park Y."/>
            <person name="Li B."/>
            <person name="Tanaka Y."/>
            <person name="Predel R."/>
            <person name="Neupert S."/>
            <person name="Schachtner J."/>
            <person name="Verleyen P."/>
            <person name="Raible F."/>
            <person name="Bork P."/>
            <person name="Friedrich M."/>
            <person name="Walden K.K."/>
            <person name="Robertson H.M."/>
            <person name="Angeli S."/>
            <person name="Foret S."/>
            <person name="Bucher G."/>
            <person name="Schuetz S."/>
            <person name="Maleszka R."/>
            <person name="Wimmer E.A."/>
            <person name="Beeman R.W."/>
            <person name="Lorenzen M."/>
            <person name="Tomoyasu Y."/>
            <person name="Miller S.C."/>
            <person name="Grossmann D."/>
            <person name="Bucher G."/>
        </authorList>
    </citation>
    <scope>NUCLEOTIDE SEQUENCE [LARGE SCALE GENOMIC DNA]</scope>
    <source>
        <strain evidence="2 3">Georgia GA2</strain>
    </source>
</reference>
<reference evidence="2 3" key="2">
    <citation type="journal article" date="2010" name="Nucleic Acids Res.">
        <title>BeetleBase in 2010: revisions to provide comprehensive genomic information for Tribolium castaneum.</title>
        <authorList>
            <person name="Kim H.S."/>
            <person name="Murphy T."/>
            <person name="Xia J."/>
            <person name="Caragea D."/>
            <person name="Park Y."/>
            <person name="Beeman R.W."/>
            <person name="Lorenzen M.D."/>
            <person name="Butcher S."/>
            <person name="Manak J.R."/>
            <person name="Brown S.J."/>
        </authorList>
    </citation>
    <scope>GENOME REANNOTATION</scope>
    <source>
        <strain evidence="2 3">Georgia GA2</strain>
    </source>
</reference>
<organism evidence="2 3">
    <name type="scientific">Tribolium castaneum</name>
    <name type="common">Red flour beetle</name>
    <dbReference type="NCBI Taxonomy" id="7070"/>
    <lineage>
        <taxon>Eukaryota</taxon>
        <taxon>Metazoa</taxon>
        <taxon>Ecdysozoa</taxon>
        <taxon>Arthropoda</taxon>
        <taxon>Hexapoda</taxon>
        <taxon>Insecta</taxon>
        <taxon>Pterygota</taxon>
        <taxon>Neoptera</taxon>
        <taxon>Endopterygota</taxon>
        <taxon>Coleoptera</taxon>
        <taxon>Polyphaga</taxon>
        <taxon>Cucujiformia</taxon>
        <taxon>Tenebrionidae</taxon>
        <taxon>Tenebrionidae incertae sedis</taxon>
        <taxon>Tribolium</taxon>
    </lineage>
</organism>